<evidence type="ECO:0000256" key="5">
    <source>
        <dbReference type="NCBIfam" id="TIGR00008"/>
    </source>
</evidence>
<keyword evidence="8" id="KW-1185">Reference proteome</keyword>
<sequence>MAKEELLEMRGTVVELLPNAMFRVELENGHEVLGHTAGRMRKNRIRVLVGDEVLCELTPYDLTKARITYRFMPGRGGPGPQ</sequence>
<keyword evidence="4" id="KW-0963">Cytoplasm</keyword>
<evidence type="ECO:0000313" key="8">
    <source>
        <dbReference type="Proteomes" id="UP000275232"/>
    </source>
</evidence>
<name>A0A3N5CTY0_9SPHN</name>
<dbReference type="InterPro" id="IPR012340">
    <property type="entry name" value="NA-bd_OB-fold"/>
</dbReference>
<comment type="function">
    <text evidence="4">One of the essential components for the initiation of protein synthesis. Stabilizes the binding of IF-2 and IF-3 on the 30S subunit to which N-formylmethionyl-tRNA(fMet) subsequently binds. Helps modulate mRNA selection, yielding the 30S pre-initiation complex (PIC). Upon addition of the 50S ribosomal subunit IF-1, IF-2 and IF-3 are released leaving the mature 70S translation initiation complex.</text>
</comment>
<comment type="caution">
    <text evidence="7">The sequence shown here is derived from an EMBL/GenBank/DDBJ whole genome shotgun (WGS) entry which is preliminary data.</text>
</comment>
<dbReference type="SUPFAM" id="SSF50249">
    <property type="entry name" value="Nucleic acid-binding proteins"/>
    <property type="match status" value="1"/>
</dbReference>
<evidence type="ECO:0000259" key="6">
    <source>
        <dbReference type="PROSITE" id="PS50832"/>
    </source>
</evidence>
<dbReference type="Gene3D" id="2.40.50.140">
    <property type="entry name" value="Nucleic acid-binding proteins"/>
    <property type="match status" value="1"/>
</dbReference>
<dbReference type="HAMAP" id="MF_00075">
    <property type="entry name" value="IF_1"/>
    <property type="match status" value="1"/>
</dbReference>
<dbReference type="GO" id="GO:0005829">
    <property type="term" value="C:cytosol"/>
    <property type="evidence" value="ECO:0007669"/>
    <property type="project" value="TreeGrafter"/>
</dbReference>
<dbReference type="GO" id="GO:0019843">
    <property type="term" value="F:rRNA binding"/>
    <property type="evidence" value="ECO:0007669"/>
    <property type="project" value="UniProtKB-UniRule"/>
</dbReference>
<dbReference type="PANTHER" id="PTHR33370:SF1">
    <property type="entry name" value="TRANSLATION INITIATION FACTOR IF-1, CHLOROPLASTIC"/>
    <property type="match status" value="1"/>
</dbReference>
<dbReference type="AlphaFoldDB" id="A0A3N5CTY0"/>
<dbReference type="InterPro" id="IPR003029">
    <property type="entry name" value="S1_domain"/>
</dbReference>
<evidence type="ECO:0000256" key="3">
    <source>
        <dbReference type="ARBA" id="ARBA00022917"/>
    </source>
</evidence>
<accession>A0A3N5CTY0</accession>
<comment type="subunit">
    <text evidence="4">Component of the 30S ribosomal translation pre-initiation complex which assembles on the 30S ribosome in the order IF-2 and IF-3, IF-1 and N-formylmethionyl-tRNA(fMet); mRNA recruitment can occur at any time during PIC assembly.</text>
</comment>
<dbReference type="RefSeq" id="WP_123878759.1">
    <property type="nucleotide sequence ID" value="NZ_RPFZ01000001.1"/>
</dbReference>
<comment type="subcellular location">
    <subcellularLocation>
        <location evidence="4">Cytoplasm</location>
    </subcellularLocation>
</comment>
<keyword evidence="3 4" id="KW-0648">Protein biosynthesis</keyword>
<keyword evidence="4" id="KW-0699">rRNA-binding</keyword>
<dbReference type="InterPro" id="IPR006196">
    <property type="entry name" value="RNA-binding_domain_S1_IF1"/>
</dbReference>
<proteinExistence type="inferred from homology"/>
<evidence type="ECO:0000313" key="7">
    <source>
        <dbReference type="EMBL" id="RPF70870.1"/>
    </source>
</evidence>
<dbReference type="CDD" id="cd04451">
    <property type="entry name" value="S1_IF1"/>
    <property type="match status" value="1"/>
</dbReference>
<dbReference type="OrthoDB" id="9803250at2"/>
<evidence type="ECO:0000256" key="4">
    <source>
        <dbReference type="HAMAP-Rule" id="MF_00075"/>
    </source>
</evidence>
<dbReference type="EMBL" id="RPFZ01000001">
    <property type="protein sequence ID" value="RPF70870.1"/>
    <property type="molecule type" value="Genomic_DNA"/>
</dbReference>
<keyword evidence="4" id="KW-0694">RNA-binding</keyword>
<dbReference type="PANTHER" id="PTHR33370">
    <property type="entry name" value="TRANSLATION INITIATION FACTOR IF-1, CHLOROPLASTIC"/>
    <property type="match status" value="1"/>
</dbReference>
<comment type="similarity">
    <text evidence="1 4">Belongs to the IF-1 family.</text>
</comment>
<keyword evidence="2 4" id="KW-0396">Initiation factor</keyword>
<dbReference type="GO" id="GO:0043022">
    <property type="term" value="F:ribosome binding"/>
    <property type="evidence" value="ECO:0007669"/>
    <property type="project" value="UniProtKB-UniRule"/>
</dbReference>
<evidence type="ECO:0000256" key="2">
    <source>
        <dbReference type="ARBA" id="ARBA00022540"/>
    </source>
</evidence>
<dbReference type="PROSITE" id="PS50832">
    <property type="entry name" value="S1_IF1_TYPE"/>
    <property type="match status" value="1"/>
</dbReference>
<dbReference type="Pfam" id="PF01176">
    <property type="entry name" value="eIF-1a"/>
    <property type="match status" value="1"/>
</dbReference>
<dbReference type="NCBIfam" id="TIGR00008">
    <property type="entry name" value="infA"/>
    <property type="match status" value="1"/>
</dbReference>
<dbReference type="InterPro" id="IPR004368">
    <property type="entry name" value="TIF_IF1"/>
</dbReference>
<dbReference type="SMART" id="SM00316">
    <property type="entry name" value="S1"/>
    <property type="match status" value="1"/>
</dbReference>
<gene>
    <name evidence="4" type="primary">infA</name>
    <name evidence="7" type="ORF">EG799_03960</name>
</gene>
<protein>
    <recommendedName>
        <fullName evidence="4 5">Translation initiation factor IF-1</fullName>
    </recommendedName>
</protein>
<evidence type="ECO:0000256" key="1">
    <source>
        <dbReference type="ARBA" id="ARBA00010939"/>
    </source>
</evidence>
<dbReference type="Proteomes" id="UP000275232">
    <property type="component" value="Unassembled WGS sequence"/>
</dbReference>
<dbReference type="FunFam" id="2.40.50.140:FF:000002">
    <property type="entry name" value="Translation initiation factor IF-1"/>
    <property type="match status" value="1"/>
</dbReference>
<reference evidence="7 8" key="1">
    <citation type="submission" date="2018-11" db="EMBL/GenBank/DDBJ databases">
        <title>Erythrobacter spongiae sp. nov., isolated from a marine sponge.</title>
        <authorList>
            <person name="Zhuang L."/>
            <person name="Luo L."/>
        </authorList>
    </citation>
    <scope>NUCLEOTIDE SEQUENCE [LARGE SCALE GENOMIC DNA]</scope>
    <source>
        <strain evidence="7 8">HN-E23</strain>
    </source>
</reference>
<feature type="domain" description="S1-like" evidence="6">
    <location>
        <begin position="1"/>
        <end position="72"/>
    </location>
</feature>
<dbReference type="GO" id="GO:0003743">
    <property type="term" value="F:translation initiation factor activity"/>
    <property type="evidence" value="ECO:0007669"/>
    <property type="project" value="UniProtKB-UniRule"/>
</dbReference>
<organism evidence="7 8">
    <name type="scientific">Aurantiacibacter spongiae</name>
    <dbReference type="NCBI Taxonomy" id="2488860"/>
    <lineage>
        <taxon>Bacteria</taxon>
        <taxon>Pseudomonadati</taxon>
        <taxon>Pseudomonadota</taxon>
        <taxon>Alphaproteobacteria</taxon>
        <taxon>Sphingomonadales</taxon>
        <taxon>Erythrobacteraceae</taxon>
        <taxon>Aurantiacibacter</taxon>
    </lineage>
</organism>